<dbReference type="GO" id="GO:0005543">
    <property type="term" value="F:phospholipid binding"/>
    <property type="evidence" value="ECO:0007669"/>
    <property type="project" value="TreeGrafter"/>
</dbReference>
<comment type="subcellular location">
    <subcellularLocation>
        <location evidence="1">Nucleus</location>
        <location evidence="1">Nuclear pore complex</location>
    </subcellularLocation>
</comment>
<sequence length="571" mass="63890">MRFAPPSSSSGSDLSSDELLDSSSSASFSSSSVSSDEQHTSKPQGYKRKTKDTTTTTNRADTIPKSALGTPAHADELELYNARSKTAAWRTSHQHAQARSDALNLMLSKPDRMKKARKEADDDLDAIRGLLEGLKMERAEEERREREEFDNRNQKLWESIEHTIRETEELHLKALQAKNQEAERLASALRASEEAKRRAEVERNQAEQARQQAEVERKNAEETQGRKLKEKEEKKKAGEIWGSKAKANEWDSWVGKMQNIKQNILPKVNASPEWRKKCNAVKRQITPKVGQITNSQSHILSITSEISLILHSARSASPEIYTWILNHFSKILIKQAETEITAKPSAAFPLARLVVALMLMGHADGLGEVLASRLVKKSCWVVPFWPARKQGQSEADYDKSTGRLSSPETTLQYTLRQTGILTLYFTILHTLPSPSLLPPLPPSHPPYPPFDPSTIPSFFILPSGWLWVASLLKPALWAWEGTPTFLGAFMDVCASRMESMYGRQMSKLLRTVKREVDRERAAIASGSSGGGVGDKDGGSKRLGLERLALRLDEWERIGAWQDVDGGFKLDP</sequence>
<feature type="region of interest" description="Disordered" evidence="11">
    <location>
        <begin position="1"/>
        <end position="74"/>
    </location>
</feature>
<dbReference type="Gene3D" id="1.25.40.510">
    <property type="entry name" value="GLE1-like"/>
    <property type="match status" value="1"/>
</dbReference>
<dbReference type="AlphaFoldDB" id="A0A0F7SSX6"/>
<feature type="compositionally biased region" description="Basic and acidic residues" evidence="11">
    <location>
        <begin position="196"/>
        <end position="205"/>
    </location>
</feature>
<evidence type="ECO:0000256" key="7">
    <source>
        <dbReference type="ARBA" id="ARBA00023132"/>
    </source>
</evidence>
<keyword evidence="4" id="KW-0509">mRNA transport</keyword>
<keyword evidence="3" id="KW-0813">Transport</keyword>
<dbReference type="EMBL" id="LN483142">
    <property type="protein sequence ID" value="CED83163.1"/>
    <property type="molecule type" value="Genomic_DNA"/>
</dbReference>
<evidence type="ECO:0000313" key="12">
    <source>
        <dbReference type="EMBL" id="CED83163.1"/>
    </source>
</evidence>
<evidence type="ECO:0000256" key="4">
    <source>
        <dbReference type="ARBA" id="ARBA00022816"/>
    </source>
</evidence>
<dbReference type="PANTHER" id="PTHR12960">
    <property type="entry name" value="GLE-1-RELATED"/>
    <property type="match status" value="1"/>
</dbReference>
<dbReference type="GO" id="GO:0044614">
    <property type="term" value="C:nuclear pore cytoplasmic filaments"/>
    <property type="evidence" value="ECO:0007669"/>
    <property type="project" value="TreeGrafter"/>
</dbReference>
<feature type="compositionally biased region" description="Basic and acidic residues" evidence="11">
    <location>
        <begin position="213"/>
        <end position="236"/>
    </location>
</feature>
<keyword evidence="5" id="KW-0653">Protein transport</keyword>
<dbReference type="InterPro" id="IPR012476">
    <property type="entry name" value="GLE1"/>
</dbReference>
<dbReference type="PANTHER" id="PTHR12960:SF0">
    <property type="entry name" value="MRNA EXPORT FACTOR GLE1"/>
    <property type="match status" value="1"/>
</dbReference>
<organism evidence="12">
    <name type="scientific">Phaffia rhodozyma</name>
    <name type="common">Yeast</name>
    <name type="synonym">Xanthophyllomyces dendrorhous</name>
    <dbReference type="NCBI Taxonomy" id="264483"/>
    <lineage>
        <taxon>Eukaryota</taxon>
        <taxon>Fungi</taxon>
        <taxon>Dikarya</taxon>
        <taxon>Basidiomycota</taxon>
        <taxon>Agaricomycotina</taxon>
        <taxon>Tremellomycetes</taxon>
        <taxon>Cystofilobasidiales</taxon>
        <taxon>Mrakiaceae</taxon>
        <taxon>Phaffia</taxon>
    </lineage>
</organism>
<dbReference type="Pfam" id="PF07817">
    <property type="entry name" value="GLE1"/>
    <property type="match status" value="1"/>
</dbReference>
<name>A0A0F7SSX6_PHARH</name>
<dbReference type="GO" id="GO:0016973">
    <property type="term" value="P:poly(A)+ mRNA export from nucleus"/>
    <property type="evidence" value="ECO:0007669"/>
    <property type="project" value="InterPro"/>
</dbReference>
<dbReference type="GO" id="GO:0015031">
    <property type="term" value="P:protein transport"/>
    <property type="evidence" value="ECO:0007669"/>
    <property type="project" value="UniProtKB-KW"/>
</dbReference>
<protein>
    <recommendedName>
        <fullName evidence="9">mRNA export factor GLE1</fullName>
    </recommendedName>
    <alternativeName>
        <fullName evidence="10">Nucleoporin GLE1</fullName>
    </alternativeName>
</protein>
<evidence type="ECO:0000256" key="5">
    <source>
        <dbReference type="ARBA" id="ARBA00022927"/>
    </source>
</evidence>
<dbReference type="GO" id="GO:0005737">
    <property type="term" value="C:cytoplasm"/>
    <property type="evidence" value="ECO:0007669"/>
    <property type="project" value="TreeGrafter"/>
</dbReference>
<keyword evidence="8" id="KW-0539">Nucleus</keyword>
<dbReference type="GO" id="GO:0000822">
    <property type="term" value="F:inositol hexakisphosphate binding"/>
    <property type="evidence" value="ECO:0007669"/>
    <property type="project" value="TreeGrafter"/>
</dbReference>
<accession>A0A0F7SSX6</accession>
<keyword evidence="7" id="KW-0906">Nuclear pore complex</keyword>
<evidence type="ECO:0000256" key="8">
    <source>
        <dbReference type="ARBA" id="ARBA00023242"/>
    </source>
</evidence>
<dbReference type="InterPro" id="IPR038506">
    <property type="entry name" value="GLE1-like_sf"/>
</dbReference>
<evidence type="ECO:0000256" key="9">
    <source>
        <dbReference type="ARBA" id="ARBA00026227"/>
    </source>
</evidence>
<evidence type="ECO:0000256" key="6">
    <source>
        <dbReference type="ARBA" id="ARBA00023010"/>
    </source>
</evidence>
<evidence type="ECO:0000256" key="1">
    <source>
        <dbReference type="ARBA" id="ARBA00004567"/>
    </source>
</evidence>
<evidence type="ECO:0000256" key="10">
    <source>
        <dbReference type="ARBA" id="ARBA00029983"/>
    </source>
</evidence>
<evidence type="ECO:0000256" key="2">
    <source>
        <dbReference type="ARBA" id="ARBA00011056"/>
    </source>
</evidence>
<evidence type="ECO:0000256" key="3">
    <source>
        <dbReference type="ARBA" id="ARBA00022448"/>
    </source>
</evidence>
<keyword evidence="6" id="KW-0811">Translocation</keyword>
<evidence type="ECO:0000256" key="11">
    <source>
        <dbReference type="SAM" id="MobiDB-lite"/>
    </source>
</evidence>
<feature type="compositionally biased region" description="Low complexity" evidence="11">
    <location>
        <begin position="21"/>
        <end position="35"/>
    </location>
</feature>
<feature type="region of interest" description="Disordered" evidence="11">
    <location>
        <begin position="196"/>
        <end position="236"/>
    </location>
</feature>
<proteinExistence type="inferred from homology"/>
<comment type="similarity">
    <text evidence="2">Belongs to the GLE1 family.</text>
</comment>
<reference evidence="12" key="1">
    <citation type="submission" date="2014-08" db="EMBL/GenBank/DDBJ databases">
        <authorList>
            <person name="Sharma Rahul"/>
            <person name="Thines Marco"/>
        </authorList>
    </citation>
    <scope>NUCLEOTIDE SEQUENCE</scope>
</reference>
<dbReference type="GO" id="GO:0031369">
    <property type="term" value="F:translation initiation factor binding"/>
    <property type="evidence" value="ECO:0007669"/>
    <property type="project" value="TreeGrafter"/>
</dbReference>